<keyword evidence="1" id="KW-1133">Transmembrane helix</keyword>
<evidence type="ECO:0000313" key="4">
    <source>
        <dbReference type="Proteomes" id="UP001238179"/>
    </source>
</evidence>
<feature type="transmembrane region" description="Helical" evidence="1">
    <location>
        <begin position="15"/>
        <end position="32"/>
    </location>
</feature>
<dbReference type="InterPro" id="IPR003675">
    <property type="entry name" value="Rce1/LyrA-like_dom"/>
</dbReference>
<dbReference type="KEGG" id="msil:METEAL_41000"/>
<name>A0AA48GZX2_9BACT</name>
<dbReference type="GO" id="GO:0004175">
    <property type="term" value="F:endopeptidase activity"/>
    <property type="evidence" value="ECO:0007669"/>
    <property type="project" value="UniProtKB-ARBA"/>
</dbReference>
<accession>A0AA48GZX2</accession>
<keyword evidence="1" id="KW-0472">Membrane</keyword>
<feature type="transmembrane region" description="Helical" evidence="1">
    <location>
        <begin position="39"/>
        <end position="59"/>
    </location>
</feature>
<dbReference type="Proteomes" id="UP001238179">
    <property type="component" value="Chromosome"/>
</dbReference>
<dbReference type="EMBL" id="AP027080">
    <property type="protein sequence ID" value="BDU74926.1"/>
    <property type="molecule type" value="Genomic_DNA"/>
</dbReference>
<evidence type="ECO:0000313" key="3">
    <source>
        <dbReference type="EMBL" id="BDU74926.1"/>
    </source>
</evidence>
<feature type="transmembrane region" description="Helical" evidence="1">
    <location>
        <begin position="142"/>
        <end position="160"/>
    </location>
</feature>
<dbReference type="AlphaFoldDB" id="A0AA48GZX2"/>
<evidence type="ECO:0000256" key="1">
    <source>
        <dbReference type="SAM" id="Phobius"/>
    </source>
</evidence>
<keyword evidence="1" id="KW-0812">Transmembrane</keyword>
<feature type="domain" description="CAAX prenyl protease 2/Lysostaphin resistance protein A-like" evidence="2">
    <location>
        <begin position="115"/>
        <end position="208"/>
    </location>
</feature>
<feature type="transmembrane region" description="Helical" evidence="1">
    <location>
        <begin position="105"/>
        <end position="122"/>
    </location>
</feature>
<protein>
    <submittedName>
        <fullName evidence="3">Abortive infection protein</fullName>
    </submittedName>
</protein>
<reference evidence="4" key="1">
    <citation type="journal article" date="2023" name="Int. J. Syst. Evol. Microbiol.">
        <title>Mesoterricola silvestris gen. nov., sp. nov., Mesoterricola sediminis sp. nov., Geothrix oryzae sp. nov., Geothrix edaphica sp. nov., Geothrix rubra sp. nov., and Geothrix limicola sp. nov., six novel members of Acidobacteriota isolated from soils.</title>
        <authorList>
            <person name="Itoh H."/>
            <person name="Sugisawa Y."/>
            <person name="Mise K."/>
            <person name="Xu Z."/>
            <person name="Kuniyasu M."/>
            <person name="Ushijima N."/>
            <person name="Kawano K."/>
            <person name="Kobayashi E."/>
            <person name="Shiratori Y."/>
            <person name="Masuda Y."/>
            <person name="Senoo K."/>
        </authorList>
    </citation>
    <scope>NUCLEOTIDE SEQUENCE [LARGE SCALE GENOMIC DNA]</scope>
    <source>
        <strain evidence="4">W79</strain>
    </source>
</reference>
<dbReference type="PANTHER" id="PTHR39430:SF1">
    <property type="entry name" value="PROTEASE"/>
    <property type="match status" value="1"/>
</dbReference>
<dbReference type="Pfam" id="PF02517">
    <property type="entry name" value="Rce1-like"/>
    <property type="match status" value="1"/>
</dbReference>
<proteinExistence type="predicted"/>
<feature type="transmembrane region" description="Helical" evidence="1">
    <location>
        <begin position="172"/>
        <end position="192"/>
    </location>
</feature>
<evidence type="ECO:0000259" key="2">
    <source>
        <dbReference type="Pfam" id="PF02517"/>
    </source>
</evidence>
<dbReference type="GO" id="GO:0080120">
    <property type="term" value="P:CAAX-box protein maturation"/>
    <property type="evidence" value="ECO:0007669"/>
    <property type="project" value="UniProtKB-ARBA"/>
</dbReference>
<feature type="transmembrane region" description="Helical" evidence="1">
    <location>
        <begin position="79"/>
        <end position="98"/>
    </location>
</feature>
<keyword evidence="4" id="KW-1185">Reference proteome</keyword>
<organism evidence="3 4">
    <name type="scientific">Mesoterricola silvestris</name>
    <dbReference type="NCBI Taxonomy" id="2927979"/>
    <lineage>
        <taxon>Bacteria</taxon>
        <taxon>Pseudomonadati</taxon>
        <taxon>Acidobacteriota</taxon>
        <taxon>Holophagae</taxon>
        <taxon>Holophagales</taxon>
        <taxon>Holophagaceae</taxon>
        <taxon>Mesoterricola</taxon>
    </lineage>
</organism>
<dbReference type="PANTHER" id="PTHR39430">
    <property type="entry name" value="MEMBRANE-ASSOCIATED PROTEASE-RELATED"/>
    <property type="match status" value="1"/>
</dbReference>
<feature type="transmembrane region" description="Helical" evidence="1">
    <location>
        <begin position="237"/>
        <end position="262"/>
    </location>
</feature>
<gene>
    <name evidence="3" type="ORF">METEAL_41000</name>
</gene>
<sequence>MPGLFLGPGNALRPGWRALLFYLATAGAYRLVLGLAPAVPPSVGLCATLLAVSALFLALEDRSLPSLGLRPGAAWARDFALGAAGGCGIILLSALLAYAAGGFHLVRGAGAGALAPGAAFYFLPAFSEELAFRGYLFQRVEWGLGTLGALLLLSVLFSIAHFSNPGMAGPTAVFAAVNIFLAGVVLGLAYLGTRSLALPFGLHLGWNWCQGSLLGFGVSGTEAVGCFAPVPHARAAWLTGGAFGLEGGLACTLVCLLACYILRRHCPVRDPKSPFSKQ</sequence>